<keyword evidence="12 19" id="KW-0472">Membrane</keyword>
<dbReference type="Pfam" id="PF07714">
    <property type="entry name" value="PK_Tyr_Ser-Thr"/>
    <property type="match status" value="1"/>
</dbReference>
<dbReference type="EC" id="2.7.10.1" evidence="2"/>
<keyword evidence="7" id="KW-0677">Repeat</keyword>
<evidence type="ECO:0000313" key="23">
    <source>
        <dbReference type="WBParaSite" id="TREG1_11730.1"/>
    </source>
</evidence>
<dbReference type="WBParaSite" id="TREG1_11730.1">
    <property type="protein sequence ID" value="TREG1_11730.1"/>
    <property type="gene ID" value="TREG1_11730"/>
</dbReference>
<sequence>MSLVDSNSVDAVLTMGRYKIKGEINVMNAFVNRICVVQSVNRSNDLIQRYVSLPDILGSDLCSYVYFNEITVHGCLPDKFIDFHELSKSNKVTEKVIKQMVSWKGDAIDSTINVILGEDTHVKSFVINHGVSLYSGDLKTRVYFTNDYRKPTSEAEFSNYKLHHELKTNSGNFTQNILISPLDDTFRRVMFSLDWCYYGSIYTVECSSHHLTDVDLWLHICQLGQYAVEHWFELKNDSNDEVETLTDNEEALCGYDYTNLFTYIFINNKKIPTIHAEMLTTKRLIYIAIKTGVFFHLDLGIVWKTNLRDRVDTSSSGYLNHMDKSAKVCVPVNIQTALENLDKINFSIHWERKELIVFHENAGVIFKSPLDDCSFNERDFDHCSSTTVSNLTCLSNRYILTKCTVEEFRSIWHPQPFIVKIYLEHRGVSNLENIETEILVSLQDKRLYFTDMQYTESTDKMDSTITTILPSANLTVLLSNSNQTEVEDFQFPKDDVPKPPLLIVKPFQCHSLPGKFVLQCYRREIRFTWIPPDDKIAKAMVKFREFHQPKFTTMSDYGWGHSGVKFRNHTIASLKPNRFYEFGLNLIYENSTFDRFPKIGSKDLCTCKTYPDVPDVPLNLRYHYIQGNQYNLEWTPNNDNGEPIFTYNMKSMPIIPSNTEHSKWVSIAPHNLTDKQANITLDTNHQSAFQLRAVNKVGMSEPAYLVIRPPFQKVPDKGYSSLFQPLNQVTSLLTYSLLSVALLLLLLFLIVLLIYRRRHKDGKSNKHSFFISFNPARRLHSSSGNGSSILGLGSDLTTSGLPLDLATLEPLWNQEVNSLYGISKPDLNNFEQVPQIPAANIRFLRYIGCGAFGKVWEGWLHVRDADGERFEKVALKVRNCKSLTEAEFKREATLMHKYQHTNIVRFFGVSFDSPGQQCLVLEMMDQGNLRDYLHRSRPRIAPDIAANVFAAAAICAAAGKTGGSDGSSMNTSMTSTAAGGGTPSASNVITLTAQLDLPALVAIMRDICHGCRYLEEQHFVHRDIAARNCLVSHNHSSGRIVKLCDFGLARDIYKNDYYRKRNEPKLPVRWMSPEAIRDGLFTTKSDVWAYAVTCWEVLTLGADPFYGRANVDVMNLVIGGHVLGRPENCPEELFILVA</sequence>
<evidence type="ECO:0000256" key="12">
    <source>
        <dbReference type="ARBA" id="ARBA00023136"/>
    </source>
</evidence>
<evidence type="ECO:0000256" key="11">
    <source>
        <dbReference type="ARBA" id="ARBA00022989"/>
    </source>
</evidence>
<evidence type="ECO:0000256" key="9">
    <source>
        <dbReference type="ARBA" id="ARBA00022777"/>
    </source>
</evidence>
<feature type="region of interest" description="Disordered" evidence="18">
    <location>
        <begin position="961"/>
        <end position="981"/>
    </location>
</feature>
<evidence type="ECO:0000256" key="5">
    <source>
        <dbReference type="ARBA" id="ARBA00022692"/>
    </source>
</evidence>
<organism evidence="22 23">
    <name type="scientific">Trichobilharzia regenti</name>
    <name type="common">Nasal bird schistosome</name>
    <dbReference type="NCBI Taxonomy" id="157069"/>
    <lineage>
        <taxon>Eukaryota</taxon>
        <taxon>Metazoa</taxon>
        <taxon>Spiralia</taxon>
        <taxon>Lophotrochozoa</taxon>
        <taxon>Platyhelminthes</taxon>
        <taxon>Trematoda</taxon>
        <taxon>Digenea</taxon>
        <taxon>Strigeidida</taxon>
        <taxon>Schistosomatoidea</taxon>
        <taxon>Schistosomatidae</taxon>
        <taxon>Trichobilharzia</taxon>
    </lineage>
</organism>
<evidence type="ECO:0000256" key="18">
    <source>
        <dbReference type="SAM" id="MobiDB-lite"/>
    </source>
</evidence>
<evidence type="ECO:0000256" key="6">
    <source>
        <dbReference type="ARBA" id="ARBA00022729"/>
    </source>
</evidence>
<evidence type="ECO:0000256" key="13">
    <source>
        <dbReference type="ARBA" id="ARBA00023137"/>
    </source>
</evidence>
<evidence type="ECO:0000259" key="21">
    <source>
        <dbReference type="PROSITE" id="PS50853"/>
    </source>
</evidence>
<evidence type="ECO:0000259" key="20">
    <source>
        <dbReference type="PROSITE" id="PS50011"/>
    </source>
</evidence>
<dbReference type="InterPro" id="IPR008266">
    <property type="entry name" value="Tyr_kinase_AS"/>
</dbReference>
<dbReference type="GO" id="GO:0043235">
    <property type="term" value="C:receptor complex"/>
    <property type="evidence" value="ECO:0007669"/>
    <property type="project" value="TreeGrafter"/>
</dbReference>
<dbReference type="PROSITE" id="PS50853">
    <property type="entry name" value="FN3"/>
    <property type="match status" value="1"/>
</dbReference>
<reference evidence="22" key="1">
    <citation type="submission" date="2022-06" db="EMBL/GenBank/DDBJ databases">
        <authorList>
            <person name="Berger JAMES D."/>
            <person name="Berger JAMES D."/>
        </authorList>
    </citation>
    <scope>NUCLEOTIDE SEQUENCE [LARGE SCALE GENOMIC DNA]</scope>
</reference>
<evidence type="ECO:0000256" key="10">
    <source>
        <dbReference type="ARBA" id="ARBA00022840"/>
    </source>
</evidence>
<dbReference type="InterPro" id="IPR050122">
    <property type="entry name" value="RTK"/>
</dbReference>
<keyword evidence="11 19" id="KW-1133">Transmembrane helix</keyword>
<protein>
    <recommendedName>
        <fullName evidence="2">receptor protein-tyrosine kinase</fullName>
        <ecNumber evidence="2">2.7.10.1</ecNumber>
    </recommendedName>
</protein>
<dbReference type="GO" id="GO:0007169">
    <property type="term" value="P:cell surface receptor protein tyrosine kinase signaling pathway"/>
    <property type="evidence" value="ECO:0007669"/>
    <property type="project" value="InterPro"/>
</dbReference>
<keyword evidence="10 17" id="KW-0067">ATP-binding</keyword>
<evidence type="ECO:0000313" key="22">
    <source>
        <dbReference type="Proteomes" id="UP000050795"/>
    </source>
</evidence>
<evidence type="ECO:0000256" key="7">
    <source>
        <dbReference type="ARBA" id="ARBA00022737"/>
    </source>
</evidence>
<proteinExistence type="predicted"/>
<keyword evidence="3" id="KW-0597">Phosphoprotein</keyword>
<dbReference type="SUPFAM" id="SSF56112">
    <property type="entry name" value="Protein kinase-like (PK-like)"/>
    <property type="match status" value="1"/>
</dbReference>
<evidence type="ECO:0000256" key="15">
    <source>
        <dbReference type="ARBA" id="ARBA00023180"/>
    </source>
</evidence>
<accession>A0AA85IYR4</accession>
<keyword evidence="15" id="KW-0325">Glycoprotein</keyword>
<dbReference type="SMART" id="SM00219">
    <property type="entry name" value="TyrKc"/>
    <property type="match status" value="1"/>
</dbReference>
<dbReference type="PROSITE" id="PS50011">
    <property type="entry name" value="PROTEIN_KINASE_DOM"/>
    <property type="match status" value="1"/>
</dbReference>
<dbReference type="CDD" id="cd00063">
    <property type="entry name" value="FN3"/>
    <property type="match status" value="1"/>
</dbReference>
<comment type="catalytic activity">
    <reaction evidence="16">
        <text>L-tyrosyl-[protein] + ATP = O-phospho-L-tyrosyl-[protein] + ADP + H(+)</text>
        <dbReference type="Rhea" id="RHEA:10596"/>
        <dbReference type="Rhea" id="RHEA-COMP:10136"/>
        <dbReference type="Rhea" id="RHEA-COMP:20101"/>
        <dbReference type="ChEBI" id="CHEBI:15378"/>
        <dbReference type="ChEBI" id="CHEBI:30616"/>
        <dbReference type="ChEBI" id="CHEBI:46858"/>
        <dbReference type="ChEBI" id="CHEBI:61978"/>
        <dbReference type="ChEBI" id="CHEBI:456216"/>
        <dbReference type="EC" id="2.7.10.1"/>
    </reaction>
</comment>
<evidence type="ECO:0000256" key="3">
    <source>
        <dbReference type="ARBA" id="ARBA00022553"/>
    </source>
</evidence>
<feature type="domain" description="Protein kinase" evidence="20">
    <location>
        <begin position="841"/>
        <end position="1138"/>
    </location>
</feature>
<dbReference type="InterPro" id="IPR017441">
    <property type="entry name" value="Protein_kinase_ATP_BS"/>
</dbReference>
<keyword evidence="14" id="KW-0675">Receptor</keyword>
<evidence type="ECO:0000256" key="17">
    <source>
        <dbReference type="PROSITE-ProRule" id="PRU10141"/>
    </source>
</evidence>
<keyword evidence="4" id="KW-0808">Transferase</keyword>
<dbReference type="InterPro" id="IPR001245">
    <property type="entry name" value="Ser-Thr/Tyr_kinase_cat_dom"/>
</dbReference>
<dbReference type="GO" id="GO:0005524">
    <property type="term" value="F:ATP binding"/>
    <property type="evidence" value="ECO:0007669"/>
    <property type="project" value="UniProtKB-UniRule"/>
</dbReference>
<dbReference type="GO" id="GO:0005886">
    <property type="term" value="C:plasma membrane"/>
    <property type="evidence" value="ECO:0007669"/>
    <property type="project" value="TreeGrafter"/>
</dbReference>
<dbReference type="SUPFAM" id="SSF49265">
    <property type="entry name" value="Fibronectin type III"/>
    <property type="match status" value="1"/>
</dbReference>
<evidence type="ECO:0000256" key="4">
    <source>
        <dbReference type="ARBA" id="ARBA00022679"/>
    </source>
</evidence>
<dbReference type="PANTHER" id="PTHR24416:SF525">
    <property type="entry name" value="INSULIN-LIKE RECEPTOR"/>
    <property type="match status" value="1"/>
</dbReference>
<feature type="compositionally biased region" description="Low complexity" evidence="18">
    <location>
        <begin position="966"/>
        <end position="977"/>
    </location>
</feature>
<feature type="domain" description="Fibronectin type-III" evidence="21">
    <location>
        <begin position="616"/>
        <end position="717"/>
    </location>
</feature>
<dbReference type="PROSITE" id="PS00107">
    <property type="entry name" value="PROTEIN_KINASE_ATP"/>
    <property type="match status" value="1"/>
</dbReference>
<evidence type="ECO:0000256" key="8">
    <source>
        <dbReference type="ARBA" id="ARBA00022741"/>
    </source>
</evidence>
<name>A0AA85IYR4_TRIRE</name>
<feature type="binding site" evidence="17">
    <location>
        <position position="876"/>
    </location>
    <ligand>
        <name>ATP</name>
        <dbReference type="ChEBI" id="CHEBI:30616"/>
    </ligand>
</feature>
<dbReference type="InterPro" id="IPR000719">
    <property type="entry name" value="Prot_kinase_dom"/>
</dbReference>
<evidence type="ECO:0000256" key="1">
    <source>
        <dbReference type="ARBA" id="ARBA00004479"/>
    </source>
</evidence>
<dbReference type="InterPro" id="IPR020635">
    <property type="entry name" value="Tyr_kinase_cat_dom"/>
</dbReference>
<keyword evidence="22" id="KW-1185">Reference proteome</keyword>
<dbReference type="InterPro" id="IPR002011">
    <property type="entry name" value="Tyr_kinase_rcpt_2_CS"/>
</dbReference>
<dbReference type="InterPro" id="IPR013783">
    <property type="entry name" value="Ig-like_fold"/>
</dbReference>
<dbReference type="Gene3D" id="2.60.40.10">
    <property type="entry name" value="Immunoglobulins"/>
    <property type="match status" value="1"/>
</dbReference>
<reference evidence="23" key="2">
    <citation type="submission" date="2023-11" db="UniProtKB">
        <authorList>
            <consortium name="WormBaseParasite"/>
        </authorList>
    </citation>
    <scope>IDENTIFICATION</scope>
</reference>
<comment type="subcellular location">
    <subcellularLocation>
        <location evidence="1">Membrane</location>
        <topology evidence="1">Single-pass type I membrane protein</topology>
    </subcellularLocation>
</comment>
<keyword evidence="9" id="KW-0418">Kinase</keyword>
<dbReference type="PROSITE" id="PS00239">
    <property type="entry name" value="RECEPTOR_TYR_KIN_II"/>
    <property type="match status" value="1"/>
</dbReference>
<evidence type="ECO:0000256" key="16">
    <source>
        <dbReference type="ARBA" id="ARBA00051243"/>
    </source>
</evidence>
<keyword evidence="6" id="KW-0732">Signal</keyword>
<keyword evidence="13" id="KW-0829">Tyrosine-protein kinase</keyword>
<dbReference type="GO" id="GO:0004714">
    <property type="term" value="F:transmembrane receptor protein tyrosine kinase activity"/>
    <property type="evidence" value="ECO:0007669"/>
    <property type="project" value="UniProtKB-EC"/>
</dbReference>
<dbReference type="InterPro" id="IPR036116">
    <property type="entry name" value="FN3_sf"/>
</dbReference>
<evidence type="ECO:0000256" key="2">
    <source>
        <dbReference type="ARBA" id="ARBA00011902"/>
    </source>
</evidence>
<dbReference type="Proteomes" id="UP000050795">
    <property type="component" value="Unassembled WGS sequence"/>
</dbReference>
<evidence type="ECO:0000256" key="19">
    <source>
        <dbReference type="SAM" id="Phobius"/>
    </source>
</evidence>
<dbReference type="InterPro" id="IPR003961">
    <property type="entry name" value="FN3_dom"/>
</dbReference>
<dbReference type="AlphaFoldDB" id="A0AA85IYR4"/>
<keyword evidence="5 19" id="KW-0812">Transmembrane</keyword>
<dbReference type="PROSITE" id="PS00109">
    <property type="entry name" value="PROTEIN_KINASE_TYR"/>
    <property type="match status" value="1"/>
</dbReference>
<feature type="transmembrane region" description="Helical" evidence="19">
    <location>
        <begin position="732"/>
        <end position="755"/>
    </location>
</feature>
<dbReference type="Gene3D" id="1.10.510.10">
    <property type="entry name" value="Transferase(Phosphotransferase) domain 1"/>
    <property type="match status" value="2"/>
</dbReference>
<dbReference type="InterPro" id="IPR011009">
    <property type="entry name" value="Kinase-like_dom_sf"/>
</dbReference>
<evidence type="ECO:0000256" key="14">
    <source>
        <dbReference type="ARBA" id="ARBA00023170"/>
    </source>
</evidence>
<dbReference type="PANTHER" id="PTHR24416">
    <property type="entry name" value="TYROSINE-PROTEIN KINASE RECEPTOR"/>
    <property type="match status" value="1"/>
</dbReference>
<keyword evidence="8 17" id="KW-0547">Nucleotide-binding</keyword>